<name>A0A1R1X9E0_9FUNG</name>
<sequence>MTASLLEPQAFSSVIIEDISPLEYNVEASISKYIVALQEIVDSNVTSLKEADQIMQKFETELPVRQFVLTNLYYNKDEKAYRSKIPLHILGNSLMNLSDWVIGNNRKFTNPSLLIGGSRSNYITPDGISAFKNYYTNSQIEFLDAGHWGKISNI</sequence>
<dbReference type="PANTHER" id="PTHR46118:SF4">
    <property type="entry name" value="PROTEIN ABHD11"/>
    <property type="match status" value="1"/>
</dbReference>
<gene>
    <name evidence="3" type="ORF">AYI69_g9912</name>
</gene>
<dbReference type="GO" id="GO:0005739">
    <property type="term" value="C:mitochondrion"/>
    <property type="evidence" value="ECO:0007669"/>
    <property type="project" value="TreeGrafter"/>
</dbReference>
<dbReference type="AlphaFoldDB" id="A0A1R1X9E0"/>
<dbReference type="EMBL" id="LSSM01006202">
    <property type="protein sequence ID" value="OMJ11218.1"/>
    <property type="molecule type" value="Genomic_DNA"/>
</dbReference>
<comment type="similarity">
    <text evidence="1">Belongs to the AB hydrolase superfamily.</text>
</comment>
<evidence type="ECO:0000313" key="4">
    <source>
        <dbReference type="Proteomes" id="UP000187429"/>
    </source>
</evidence>
<dbReference type="Gene3D" id="3.40.50.1820">
    <property type="entry name" value="alpha/beta hydrolase"/>
    <property type="match status" value="1"/>
</dbReference>
<dbReference type="InterPro" id="IPR029058">
    <property type="entry name" value="AB_hydrolase_fold"/>
</dbReference>
<accession>A0A1R1X9E0</accession>
<dbReference type="Proteomes" id="UP000187429">
    <property type="component" value="Unassembled WGS sequence"/>
</dbReference>
<proteinExistence type="inferred from homology"/>
<keyword evidence="4" id="KW-1185">Reference proteome</keyword>
<dbReference type="GO" id="GO:0052689">
    <property type="term" value="F:carboxylic ester hydrolase activity"/>
    <property type="evidence" value="ECO:0007669"/>
    <property type="project" value="TreeGrafter"/>
</dbReference>
<dbReference type="SUPFAM" id="SSF53474">
    <property type="entry name" value="alpha/beta-Hydrolases"/>
    <property type="match status" value="1"/>
</dbReference>
<evidence type="ECO:0000256" key="1">
    <source>
        <dbReference type="ARBA" id="ARBA00008645"/>
    </source>
</evidence>
<reference evidence="4" key="1">
    <citation type="submission" date="2017-01" db="EMBL/GenBank/DDBJ databases">
        <authorList>
            <person name="Wang Y."/>
            <person name="White M."/>
            <person name="Kvist S."/>
            <person name="Moncalvo J.-M."/>
        </authorList>
    </citation>
    <scope>NUCLEOTIDE SEQUENCE [LARGE SCALE GENOMIC DNA]</scope>
    <source>
        <strain evidence="4">ID-206-W2</strain>
    </source>
</reference>
<evidence type="ECO:0000256" key="2">
    <source>
        <dbReference type="ARBA" id="ARBA00022801"/>
    </source>
</evidence>
<keyword evidence="2 3" id="KW-0378">Hydrolase</keyword>
<dbReference type="OrthoDB" id="8119704at2759"/>
<organism evidence="3 4">
    <name type="scientific">Smittium culicis</name>
    <dbReference type="NCBI Taxonomy" id="133412"/>
    <lineage>
        <taxon>Eukaryota</taxon>
        <taxon>Fungi</taxon>
        <taxon>Fungi incertae sedis</taxon>
        <taxon>Zoopagomycota</taxon>
        <taxon>Kickxellomycotina</taxon>
        <taxon>Harpellomycetes</taxon>
        <taxon>Harpellales</taxon>
        <taxon>Legeriomycetaceae</taxon>
        <taxon>Smittium</taxon>
    </lineage>
</organism>
<protein>
    <submittedName>
        <fullName evidence="3">Abhydrolase domain-containing protein</fullName>
    </submittedName>
</protein>
<comment type="caution">
    <text evidence="3">The sequence shown here is derived from an EMBL/GenBank/DDBJ whole genome shotgun (WGS) entry which is preliminary data.</text>
</comment>
<dbReference type="PANTHER" id="PTHR46118">
    <property type="entry name" value="PROTEIN ABHD11"/>
    <property type="match status" value="1"/>
</dbReference>
<evidence type="ECO:0000313" key="3">
    <source>
        <dbReference type="EMBL" id="OMJ11218.1"/>
    </source>
</evidence>